<evidence type="ECO:0000313" key="2">
    <source>
        <dbReference type="Proteomes" id="UP000535543"/>
    </source>
</evidence>
<keyword evidence="2" id="KW-1185">Reference proteome</keyword>
<proteinExistence type="predicted"/>
<dbReference type="RefSeq" id="WP_169594556.1">
    <property type="nucleotide sequence ID" value="NZ_VCQU01000017.1"/>
</dbReference>
<dbReference type="EMBL" id="VCQU01000017">
    <property type="protein sequence ID" value="NMN99353.1"/>
    <property type="molecule type" value="Genomic_DNA"/>
</dbReference>
<accession>A0A848KJS3</accession>
<protein>
    <submittedName>
        <fullName evidence="1">Uncharacterized protein</fullName>
    </submittedName>
</protein>
<dbReference type="Proteomes" id="UP000535543">
    <property type="component" value="Unassembled WGS sequence"/>
</dbReference>
<dbReference type="AlphaFoldDB" id="A0A848KJS3"/>
<reference evidence="1 2" key="2">
    <citation type="submission" date="2020-06" db="EMBL/GenBank/DDBJ databases">
        <title>Antribacter stalactiti gen. nov., sp. nov., a new member of the family Nacardiaceae isolated from a cave.</title>
        <authorList>
            <person name="Kim I.S."/>
        </authorList>
    </citation>
    <scope>NUCLEOTIDE SEQUENCE [LARGE SCALE GENOMIC DNA]</scope>
    <source>
        <strain evidence="1 2">YC2-7</strain>
    </source>
</reference>
<comment type="caution">
    <text evidence="1">The sequence shown here is derived from an EMBL/GenBank/DDBJ whole genome shotgun (WGS) entry which is preliminary data.</text>
</comment>
<name>A0A848KJS3_9NOCA</name>
<reference evidence="1 2" key="1">
    <citation type="submission" date="2019-05" db="EMBL/GenBank/DDBJ databases">
        <authorList>
            <person name="Lee S.D."/>
        </authorList>
    </citation>
    <scope>NUCLEOTIDE SEQUENCE [LARGE SCALE GENOMIC DNA]</scope>
    <source>
        <strain evidence="1 2">YC2-7</strain>
    </source>
</reference>
<gene>
    <name evidence="1" type="ORF">FGL95_30485</name>
</gene>
<sequence>MRLRAAVLPVIAAVLVSVVLGFQVAHGGGDFAPAQPADPCKARVIEPLATGIEALGARLVFIGLDGAACRLHISREALVLRLAQPGERTDAEIDAMRAGLLDAVDRMKSEGTLPSASDLTDEALDNADLPGYVEWLIRRLPDSLVNGALKTDDVLRRVINDLDLRALLADLNDPDDITRMINAKVSKAVKDSLIERLRDLLPG</sequence>
<organism evidence="1 2">
    <name type="scientific">Antrihabitans stalactiti</name>
    <dbReference type="NCBI Taxonomy" id="2584121"/>
    <lineage>
        <taxon>Bacteria</taxon>
        <taxon>Bacillati</taxon>
        <taxon>Actinomycetota</taxon>
        <taxon>Actinomycetes</taxon>
        <taxon>Mycobacteriales</taxon>
        <taxon>Nocardiaceae</taxon>
        <taxon>Antrihabitans</taxon>
    </lineage>
</organism>
<evidence type="ECO:0000313" key="1">
    <source>
        <dbReference type="EMBL" id="NMN99353.1"/>
    </source>
</evidence>